<dbReference type="HAMAP" id="MF_00073">
    <property type="entry name" value="NusB"/>
    <property type="match status" value="1"/>
</dbReference>
<comment type="function">
    <text evidence="6">Involved in transcription antitermination. Required for transcription of ribosomal RNA (rRNA) genes. Binds specifically to the boxA antiterminator sequence of the ribosomal RNA (rrn) operons.</text>
</comment>
<dbReference type="RefSeq" id="WP_059033926.1">
    <property type="nucleotide sequence ID" value="NZ_BSDN01000004.1"/>
</dbReference>
<dbReference type="Proteomes" id="UP000062160">
    <property type="component" value="Unassembled WGS sequence"/>
</dbReference>
<dbReference type="InterPro" id="IPR035926">
    <property type="entry name" value="NusB-like_sf"/>
</dbReference>
<sequence length="134" mass="15253">MSRKTAREQAFKILFAIDVGENTIEEAMEIAIPSLNDQGQKKFVLDEVNGVLNNLESIDEIINKYSGDWKVNRMASSDRNILRIAIYEILYRDDIPASVSINEAVEIAKKYSDEKSYKFINGLLGSVVREYESK</sequence>
<dbReference type="EMBL" id="DF977003">
    <property type="protein sequence ID" value="GAQ26125.1"/>
    <property type="molecule type" value="Genomic_DNA"/>
</dbReference>
<evidence type="ECO:0000256" key="2">
    <source>
        <dbReference type="ARBA" id="ARBA00022814"/>
    </source>
</evidence>
<dbReference type="InterPro" id="IPR011605">
    <property type="entry name" value="NusB_fam"/>
</dbReference>
<dbReference type="PANTHER" id="PTHR11078:SF3">
    <property type="entry name" value="ANTITERMINATION NUSB DOMAIN-CONTAINING PROTEIN"/>
    <property type="match status" value="1"/>
</dbReference>
<protein>
    <recommendedName>
        <fullName evidence="6">Transcription antitermination protein NusB</fullName>
    </recommendedName>
    <alternativeName>
        <fullName evidence="6">Antitermination factor NusB</fullName>
    </alternativeName>
</protein>
<dbReference type="NCBIfam" id="TIGR01951">
    <property type="entry name" value="nusB"/>
    <property type="match status" value="1"/>
</dbReference>
<dbReference type="SUPFAM" id="SSF48013">
    <property type="entry name" value="NusB-like"/>
    <property type="match status" value="1"/>
</dbReference>
<dbReference type="InterPro" id="IPR006027">
    <property type="entry name" value="NusB_RsmB_TIM44"/>
</dbReference>
<evidence type="ECO:0000256" key="6">
    <source>
        <dbReference type="HAMAP-Rule" id="MF_00073"/>
    </source>
</evidence>
<evidence type="ECO:0000256" key="4">
    <source>
        <dbReference type="ARBA" id="ARBA00023015"/>
    </source>
</evidence>
<organism evidence="8">
    <name type="scientific">Tepidanaerobacter syntrophicus</name>
    <dbReference type="NCBI Taxonomy" id="224999"/>
    <lineage>
        <taxon>Bacteria</taxon>
        <taxon>Bacillati</taxon>
        <taxon>Bacillota</taxon>
        <taxon>Clostridia</taxon>
        <taxon>Thermosediminibacterales</taxon>
        <taxon>Tepidanaerobacteraceae</taxon>
        <taxon>Tepidanaerobacter</taxon>
    </lineage>
</organism>
<keyword evidence="9" id="KW-1185">Reference proteome</keyword>
<dbReference type="CDD" id="cd00619">
    <property type="entry name" value="Terminator_NusB"/>
    <property type="match status" value="1"/>
</dbReference>
<feature type="domain" description="NusB/RsmB/TIM44" evidence="7">
    <location>
        <begin position="5"/>
        <end position="129"/>
    </location>
</feature>
<keyword evidence="3 6" id="KW-0694">RNA-binding</keyword>
<dbReference type="GO" id="GO:0005829">
    <property type="term" value="C:cytosol"/>
    <property type="evidence" value="ECO:0007669"/>
    <property type="project" value="TreeGrafter"/>
</dbReference>
<dbReference type="Gene3D" id="1.10.940.10">
    <property type="entry name" value="NusB-like"/>
    <property type="match status" value="1"/>
</dbReference>
<evidence type="ECO:0000256" key="3">
    <source>
        <dbReference type="ARBA" id="ARBA00022884"/>
    </source>
</evidence>
<evidence type="ECO:0000256" key="1">
    <source>
        <dbReference type="ARBA" id="ARBA00005952"/>
    </source>
</evidence>
<gene>
    <name evidence="6" type="primary">nusB</name>
    <name evidence="8" type="ORF">TSYNT_9384</name>
</gene>
<keyword evidence="2 6" id="KW-0889">Transcription antitermination</keyword>
<keyword evidence="4 6" id="KW-0805">Transcription regulation</keyword>
<evidence type="ECO:0000313" key="9">
    <source>
        <dbReference type="Proteomes" id="UP000062160"/>
    </source>
</evidence>
<accession>A0A0U9HHD2</accession>
<dbReference type="OrthoDB" id="9811381at2"/>
<dbReference type="PANTHER" id="PTHR11078">
    <property type="entry name" value="N UTILIZATION SUBSTANCE PROTEIN B-RELATED"/>
    <property type="match status" value="1"/>
</dbReference>
<evidence type="ECO:0000256" key="5">
    <source>
        <dbReference type="ARBA" id="ARBA00023163"/>
    </source>
</evidence>
<evidence type="ECO:0000259" key="7">
    <source>
        <dbReference type="Pfam" id="PF01029"/>
    </source>
</evidence>
<proteinExistence type="inferred from homology"/>
<dbReference type="GO" id="GO:0006353">
    <property type="term" value="P:DNA-templated transcription termination"/>
    <property type="evidence" value="ECO:0007669"/>
    <property type="project" value="UniProtKB-UniRule"/>
</dbReference>
<reference evidence="8" key="1">
    <citation type="journal article" date="2016" name="Genome Announc.">
        <title>Draft Genome Sequence of the Syntrophic Lactate-Degrading Bacterium Tepidanaerobacter syntrophicus JLT.</title>
        <authorList>
            <person name="Matsuura N."/>
            <person name="Ohashi A."/>
            <person name="Tourlousse D.M."/>
            <person name="Sekiguchi Y."/>
        </authorList>
    </citation>
    <scope>NUCLEOTIDE SEQUENCE [LARGE SCALE GENOMIC DNA]</scope>
    <source>
        <strain evidence="8">JL</strain>
    </source>
</reference>
<keyword evidence="5 6" id="KW-0804">Transcription</keyword>
<dbReference type="GO" id="GO:0003723">
    <property type="term" value="F:RNA binding"/>
    <property type="evidence" value="ECO:0007669"/>
    <property type="project" value="UniProtKB-UniRule"/>
</dbReference>
<dbReference type="STRING" id="224999.GCA_001485475_02164"/>
<dbReference type="AlphaFoldDB" id="A0A0U9HHD2"/>
<name>A0A0U9HHD2_9FIRM</name>
<evidence type="ECO:0000313" key="8">
    <source>
        <dbReference type="EMBL" id="GAQ26125.1"/>
    </source>
</evidence>
<comment type="similarity">
    <text evidence="1 6">Belongs to the NusB family.</text>
</comment>
<dbReference type="GO" id="GO:0031564">
    <property type="term" value="P:transcription antitermination"/>
    <property type="evidence" value="ECO:0007669"/>
    <property type="project" value="UniProtKB-KW"/>
</dbReference>
<dbReference type="Pfam" id="PF01029">
    <property type="entry name" value="NusB"/>
    <property type="match status" value="1"/>
</dbReference>